<dbReference type="InterPro" id="IPR022659">
    <property type="entry name" value="Pr_cel_nuc_antig_CS"/>
</dbReference>
<evidence type="ECO:0000256" key="2">
    <source>
        <dbReference type="ARBA" id="ARBA00023125"/>
    </source>
</evidence>
<dbReference type="PANTHER" id="PTHR11352">
    <property type="entry name" value="PROLIFERATING CELL NUCLEAR ANTIGEN"/>
    <property type="match status" value="1"/>
</dbReference>
<proteinExistence type="inferred from homology"/>
<comment type="function">
    <text evidence="3">This protein is an auxiliary protein of DNA polymerase delta and is involved in the control of eukaryotic DNA replication by increasing the polymerase's processivity during elongation of the leading strand.</text>
</comment>
<dbReference type="SMART" id="SM00636">
    <property type="entry name" value="Glyco_18"/>
    <property type="match status" value="1"/>
</dbReference>
<organism evidence="6 7">
    <name type="scientific">Clavelina lepadiformis</name>
    <name type="common">Light-bulb sea squirt</name>
    <name type="synonym">Ascidia lepadiformis</name>
    <dbReference type="NCBI Taxonomy" id="159417"/>
    <lineage>
        <taxon>Eukaryota</taxon>
        <taxon>Metazoa</taxon>
        <taxon>Chordata</taxon>
        <taxon>Tunicata</taxon>
        <taxon>Ascidiacea</taxon>
        <taxon>Aplousobranchia</taxon>
        <taxon>Clavelinidae</taxon>
        <taxon>Clavelina</taxon>
    </lineage>
</organism>
<keyword evidence="3" id="KW-0539">Nucleus</keyword>
<keyword evidence="2 4" id="KW-0238">DNA-binding</keyword>
<evidence type="ECO:0000313" key="6">
    <source>
        <dbReference type="EMBL" id="CAK8672620.1"/>
    </source>
</evidence>
<dbReference type="InterPro" id="IPR022648">
    <property type="entry name" value="Pr_cel_nuc_antig_N"/>
</dbReference>
<dbReference type="PRINTS" id="PR00339">
    <property type="entry name" value="PCNACYCLIN"/>
</dbReference>
<dbReference type="PROSITE" id="PS00293">
    <property type="entry name" value="PCNA_2"/>
    <property type="match status" value="1"/>
</dbReference>
<dbReference type="InterPro" id="IPR022649">
    <property type="entry name" value="Pr_cel_nuc_antig_C"/>
</dbReference>
<dbReference type="InterPro" id="IPR046938">
    <property type="entry name" value="DNA_clamp_sf"/>
</dbReference>
<name>A0ABP0EYT3_CLALP</name>
<sequence length="642" mass="72127">MFEARLVQGSLLKKVQEALKDIVSEASWDCTSSGLSLQAMDGSHVSLVQLTLRADGFEKYRCDRNLAMGINMSSMSKILRCAGNEDIVTLSADDTGDVLELMFESPKGEKVSNYEMKLMDLDCEQLGIPDQEYSCTIKLPSHEFARICRDLSQIGECVVITCTKDGVQFSAKGDMGSGTVKLAQNLGVEKEEDQVTIEMTEPVQLTFSIKYLNLFTKATPLSGSVSLSMSNDVPLVVEYKIEDMGHIKYFLAPKIEDEDVAVLVIVCFIAYGFGTLSKQSKKGPKKEKSKFVKTNVLARKLIKSDLKAKDILDNYDQYCSTEKNHRHFSTGQVLGYVTPWNSHGYDVAKTFGKFSMISPVWLQIKRKPGGKFLVTGTHDVDRGWANGVRKVDEDVQILPRVLFDGWSSSDYGALFSSEDEIEDMTNTILRVLIDKGMDGAVFEIWSQMPSQKAKEVIHVLTHMSEIFRDNDMTIILVIPPPINFEGKATAFTRDHFEKLEAHVDVFSLMTYDFSAGSGKPGPIAPVLWMKTCVETLDPHRQHRAKILLGLNFYGYAYSVQGSVAIIAHQYIQLLRSHPSKFTWEPTIQEHFIEQQVTDEHKRLIIYPTLKSIQSRLDLARDLGTGISIWEIGQGLDYFYDLL</sequence>
<dbReference type="PROSITE" id="PS51910">
    <property type="entry name" value="GH18_2"/>
    <property type="match status" value="1"/>
</dbReference>
<dbReference type="PROSITE" id="PS01251">
    <property type="entry name" value="PCNA_1"/>
    <property type="match status" value="1"/>
</dbReference>
<evidence type="ECO:0000256" key="3">
    <source>
        <dbReference type="RuleBase" id="RU000641"/>
    </source>
</evidence>
<accession>A0ABP0EYT3</accession>
<dbReference type="Gene3D" id="3.10.50.10">
    <property type="match status" value="1"/>
</dbReference>
<dbReference type="CDD" id="cd00577">
    <property type="entry name" value="PCNA"/>
    <property type="match status" value="1"/>
</dbReference>
<dbReference type="InterPro" id="IPR001223">
    <property type="entry name" value="Glyco_hydro18_cat"/>
</dbReference>
<dbReference type="InterPro" id="IPR029070">
    <property type="entry name" value="Chitinase_insertion_sf"/>
</dbReference>
<comment type="similarity">
    <text evidence="1 4">Belongs to the PCNA family.</text>
</comment>
<evidence type="ECO:0000256" key="4">
    <source>
        <dbReference type="RuleBase" id="RU003671"/>
    </source>
</evidence>
<dbReference type="HAMAP" id="MF_00317">
    <property type="entry name" value="DNApol_clamp_arch"/>
    <property type="match status" value="1"/>
</dbReference>
<dbReference type="InterPro" id="IPR017853">
    <property type="entry name" value="GH"/>
</dbReference>
<comment type="subcellular location">
    <subcellularLocation>
        <location evidence="3">Nucleus</location>
    </subcellularLocation>
</comment>
<protein>
    <recommendedName>
        <fullName evidence="3">DNA sliding clamp PCNA</fullName>
    </recommendedName>
</protein>
<evidence type="ECO:0000313" key="7">
    <source>
        <dbReference type="Proteomes" id="UP001642483"/>
    </source>
</evidence>
<evidence type="ECO:0000259" key="5">
    <source>
        <dbReference type="PROSITE" id="PS51910"/>
    </source>
</evidence>
<dbReference type="Pfam" id="PF02747">
    <property type="entry name" value="PCNA_C"/>
    <property type="match status" value="1"/>
</dbReference>
<feature type="domain" description="GH18" evidence="5">
    <location>
        <begin position="331"/>
        <end position="642"/>
    </location>
</feature>
<evidence type="ECO:0000256" key="1">
    <source>
        <dbReference type="ARBA" id="ARBA00010462"/>
    </source>
</evidence>
<dbReference type="Pfam" id="PF00704">
    <property type="entry name" value="Glyco_hydro_18"/>
    <property type="match status" value="1"/>
</dbReference>
<dbReference type="SUPFAM" id="SSF55979">
    <property type="entry name" value="DNA clamp"/>
    <property type="match status" value="2"/>
</dbReference>
<comment type="caution">
    <text evidence="6">The sequence shown here is derived from an EMBL/GenBank/DDBJ whole genome shotgun (WGS) entry which is preliminary data.</text>
</comment>
<dbReference type="Gene3D" id="3.70.10.10">
    <property type="match status" value="1"/>
</dbReference>
<dbReference type="InterPro" id="IPR000730">
    <property type="entry name" value="Pr_cel_nuc_antig"/>
</dbReference>
<keyword evidence="7" id="KW-1185">Reference proteome</keyword>
<reference evidence="6 7" key="1">
    <citation type="submission" date="2024-02" db="EMBL/GenBank/DDBJ databases">
        <authorList>
            <person name="Daric V."/>
            <person name="Darras S."/>
        </authorList>
    </citation>
    <scope>NUCLEOTIDE SEQUENCE [LARGE SCALE GENOMIC DNA]</scope>
</reference>
<dbReference type="CDD" id="cd02876">
    <property type="entry name" value="GH18_SI-CLP"/>
    <property type="match status" value="1"/>
</dbReference>
<dbReference type="Gene3D" id="3.20.20.80">
    <property type="entry name" value="Glycosidases"/>
    <property type="match status" value="1"/>
</dbReference>
<dbReference type="SUPFAM" id="SSF51445">
    <property type="entry name" value="(Trans)glycosidases"/>
    <property type="match status" value="1"/>
</dbReference>
<dbReference type="Pfam" id="PF00705">
    <property type="entry name" value="PCNA_N"/>
    <property type="match status" value="1"/>
</dbReference>
<dbReference type="PANTHER" id="PTHR11352:SF0">
    <property type="entry name" value="PROLIFERATING CELL NUCLEAR ANTIGEN"/>
    <property type="match status" value="1"/>
</dbReference>
<dbReference type="Proteomes" id="UP001642483">
    <property type="component" value="Unassembled WGS sequence"/>
</dbReference>
<dbReference type="InterPro" id="IPR011583">
    <property type="entry name" value="Chitinase_II/V-like_cat"/>
</dbReference>
<dbReference type="NCBIfam" id="TIGR00590">
    <property type="entry name" value="pcna"/>
    <property type="match status" value="1"/>
</dbReference>
<dbReference type="EMBL" id="CAWYQH010000001">
    <property type="protein sequence ID" value="CAK8672620.1"/>
    <property type="molecule type" value="Genomic_DNA"/>
</dbReference>
<gene>
    <name evidence="6" type="ORF">CVLEPA_LOCUS2321</name>
</gene>
<keyword evidence="4" id="KW-0235">DNA replication</keyword>